<organism evidence="3 5">
    <name type="scientific">Alteromonas stellipolaris</name>
    <dbReference type="NCBI Taxonomy" id="233316"/>
    <lineage>
        <taxon>Bacteria</taxon>
        <taxon>Pseudomonadati</taxon>
        <taxon>Pseudomonadota</taxon>
        <taxon>Gammaproteobacteria</taxon>
        <taxon>Alteromonadales</taxon>
        <taxon>Alteromonadaceae</taxon>
        <taxon>Alteromonas/Salinimonas group</taxon>
        <taxon>Alteromonas</taxon>
    </lineage>
</organism>
<dbReference type="AlphaFoldDB" id="A0AAW7YWR0"/>
<dbReference type="Proteomes" id="UP000056750">
    <property type="component" value="Chromosome"/>
</dbReference>
<keyword evidence="4" id="KW-1185">Reference proteome</keyword>
<dbReference type="KEGG" id="asq:AVL57_11670"/>
<keyword evidence="1" id="KW-0732">Signal</keyword>
<keyword evidence="3" id="KW-0378">Hydrolase</keyword>
<feature type="chain" id="PRO_5043880253" evidence="1">
    <location>
        <begin position="26"/>
        <end position="544"/>
    </location>
</feature>
<gene>
    <name evidence="2" type="ORF">AVL57_11670</name>
    <name evidence="3" type="ORF">Q4527_02085</name>
</gene>
<reference evidence="3" key="2">
    <citation type="submission" date="2023-07" db="EMBL/GenBank/DDBJ databases">
        <title>Genome content predicts the carbon catabolic preferences of heterotrophic bacteria.</title>
        <authorList>
            <person name="Gralka M."/>
        </authorList>
    </citation>
    <scope>NUCLEOTIDE SEQUENCE</scope>
    <source>
        <strain evidence="3">F2M12</strain>
    </source>
</reference>
<dbReference type="EMBL" id="JAUOQI010000001">
    <property type="protein sequence ID" value="MDO6576157.1"/>
    <property type="molecule type" value="Genomic_DNA"/>
</dbReference>
<dbReference type="EMBL" id="CP013926">
    <property type="protein sequence ID" value="AMJ74562.1"/>
    <property type="molecule type" value="Genomic_DNA"/>
</dbReference>
<dbReference type="RefSeq" id="WP_057791605.1">
    <property type="nucleotide sequence ID" value="NZ_CAXIBE010000019.1"/>
</dbReference>
<dbReference type="Proteomes" id="UP001170717">
    <property type="component" value="Unassembled WGS sequence"/>
</dbReference>
<dbReference type="Gene3D" id="3.40.50.1820">
    <property type="entry name" value="alpha/beta hydrolase"/>
    <property type="match status" value="1"/>
</dbReference>
<protein>
    <submittedName>
        <fullName evidence="3">Alpha/beta hydrolase</fullName>
    </submittedName>
</protein>
<evidence type="ECO:0000256" key="1">
    <source>
        <dbReference type="SAM" id="SignalP"/>
    </source>
</evidence>
<evidence type="ECO:0000313" key="5">
    <source>
        <dbReference type="Proteomes" id="UP001170717"/>
    </source>
</evidence>
<sequence>MGSFNCRKRLAILFSLLALGLASCSSDYYKPKPPSLTLRLSDTPQYTLDYDAHTTRELYWGCVTVLPRSTEGLINSLLCTQALLGRNDVSADERHFALKRHREALMSLLTLRMSGKEDEAHFHTHLTLDQPIIFASRMLPSEEALQPNILGEYGVAVVVREPATTEAEQTYYPQEGTYSSYTLMFQGIKLDGNEVHITLDAQKIHGRTTVRVGNNAYMARYSPSATYLALLNDATVGGLRWKGFVGTKQAKALRGIYVIGEMSDTKIPLVMIHGLNSDPLIWRYLTMAVMNDEWLNERYQIWHVLYPSGQPPLYSAMKIRRELDALLDTIDNPVITREAVFIGHSLGGLITKLLTVSSGDAFWDTTFAVSPEQVEKSISEDIRDTFFFEPRFKTNTVFYLDTPHKGSALAASAIGYIGSSLVQIPYELKNMFVGLLDEKGLDIVQSDMQSYLTDTKFKSLDSLKPGHPLMNTLYPMRIQGKAYSIIGSKKETECEKREVCLLLTDGVVTYESADIPEALERLIVVSKHNSFKSPDAVSFILKHL</sequence>
<name>A0AAW7YWR0_9ALTE</name>
<dbReference type="SUPFAM" id="SSF53474">
    <property type="entry name" value="alpha/beta-Hydrolases"/>
    <property type="match status" value="1"/>
</dbReference>
<dbReference type="PROSITE" id="PS51257">
    <property type="entry name" value="PROKAR_LIPOPROTEIN"/>
    <property type="match status" value="1"/>
</dbReference>
<dbReference type="InterPro" id="IPR029058">
    <property type="entry name" value="AB_hydrolase_fold"/>
</dbReference>
<evidence type="ECO:0000313" key="3">
    <source>
        <dbReference type="EMBL" id="MDO6576157.1"/>
    </source>
</evidence>
<evidence type="ECO:0000313" key="4">
    <source>
        <dbReference type="Proteomes" id="UP000056750"/>
    </source>
</evidence>
<feature type="signal peptide" evidence="1">
    <location>
        <begin position="1"/>
        <end position="25"/>
    </location>
</feature>
<accession>A0AAW7YWR0</accession>
<evidence type="ECO:0000313" key="2">
    <source>
        <dbReference type="EMBL" id="AMJ74562.1"/>
    </source>
</evidence>
<proteinExistence type="predicted"/>
<dbReference type="GO" id="GO:0016787">
    <property type="term" value="F:hydrolase activity"/>
    <property type="evidence" value="ECO:0007669"/>
    <property type="project" value="UniProtKB-KW"/>
</dbReference>
<reference evidence="2 4" key="1">
    <citation type="submission" date="2015-12" db="EMBL/GenBank/DDBJ databases">
        <title>Intraspecies pangenome expansion in the marine bacterium Alteromonas.</title>
        <authorList>
            <person name="Lopez-Perez M."/>
            <person name="Rodriguez-Valera F."/>
        </authorList>
    </citation>
    <scope>NUCLEOTIDE SEQUENCE [LARGE SCALE GENOMIC DNA]</scope>
    <source>
        <strain evidence="2 4">LMG 21861</strain>
    </source>
</reference>